<dbReference type="PANTHER" id="PTHR15503">
    <property type="entry name" value="LDOC1 RELATED"/>
    <property type="match status" value="1"/>
</dbReference>
<feature type="region of interest" description="Disordered" evidence="1">
    <location>
        <begin position="551"/>
        <end position="600"/>
    </location>
</feature>
<dbReference type="SUPFAM" id="SSF56672">
    <property type="entry name" value="DNA/RNA polymerases"/>
    <property type="match status" value="1"/>
</dbReference>
<evidence type="ECO:0000313" key="4">
    <source>
        <dbReference type="Proteomes" id="UP001151760"/>
    </source>
</evidence>
<keyword evidence="3" id="KW-0808">Transferase</keyword>
<name>A0ABQ4ZW10_9ASTR</name>
<dbReference type="InterPro" id="IPR032567">
    <property type="entry name" value="RTL1-rel"/>
</dbReference>
<organism evidence="3 4">
    <name type="scientific">Tanacetum coccineum</name>
    <dbReference type="NCBI Taxonomy" id="301880"/>
    <lineage>
        <taxon>Eukaryota</taxon>
        <taxon>Viridiplantae</taxon>
        <taxon>Streptophyta</taxon>
        <taxon>Embryophyta</taxon>
        <taxon>Tracheophyta</taxon>
        <taxon>Spermatophyta</taxon>
        <taxon>Magnoliopsida</taxon>
        <taxon>eudicotyledons</taxon>
        <taxon>Gunneridae</taxon>
        <taxon>Pentapetalae</taxon>
        <taxon>asterids</taxon>
        <taxon>campanulids</taxon>
        <taxon>Asterales</taxon>
        <taxon>Asteraceae</taxon>
        <taxon>Asteroideae</taxon>
        <taxon>Anthemideae</taxon>
        <taxon>Anthemidinae</taxon>
        <taxon>Tanacetum</taxon>
    </lineage>
</organism>
<evidence type="ECO:0000259" key="2">
    <source>
        <dbReference type="Pfam" id="PF17919"/>
    </source>
</evidence>
<dbReference type="InterPro" id="IPR043502">
    <property type="entry name" value="DNA/RNA_pol_sf"/>
</dbReference>
<feature type="compositionally biased region" description="Basic and acidic residues" evidence="1">
    <location>
        <begin position="554"/>
        <end position="577"/>
    </location>
</feature>
<reference evidence="3" key="2">
    <citation type="submission" date="2022-01" db="EMBL/GenBank/DDBJ databases">
        <authorList>
            <person name="Yamashiro T."/>
            <person name="Shiraishi A."/>
            <person name="Satake H."/>
            <person name="Nakayama K."/>
        </authorList>
    </citation>
    <scope>NUCLEOTIDE SEQUENCE</scope>
</reference>
<keyword evidence="3" id="KW-0695">RNA-directed DNA polymerase</keyword>
<gene>
    <name evidence="3" type="ORF">Tco_0801125</name>
</gene>
<accession>A0ABQ4ZW10</accession>
<proteinExistence type="predicted"/>
<dbReference type="GO" id="GO:0003964">
    <property type="term" value="F:RNA-directed DNA polymerase activity"/>
    <property type="evidence" value="ECO:0007669"/>
    <property type="project" value="UniProtKB-KW"/>
</dbReference>
<feature type="region of interest" description="Disordered" evidence="1">
    <location>
        <begin position="170"/>
        <end position="208"/>
    </location>
</feature>
<evidence type="ECO:0000256" key="1">
    <source>
        <dbReference type="SAM" id="MobiDB-lite"/>
    </source>
</evidence>
<sequence length="631" mass="70818">MTGCDRIVIRAKGDDMIDGQGGKVGGQCSEVNDGVNGVLDFSTIIAQQLQNLLPTIVAQGGAIVYTRWIEKMESVQDMSRCRDSQKVKYTVGLFVGKALTWAGYAAYTDRFHELARLVPHLVTPKGKRIERYVYGLASQIQGMVATTELKTIQKAVQIAGTFTDEALRIGSIKKNPEKRGNKGEPSKDRNVREDNKRTRTGNAFSTTTNHVGIENTSTVPKCTTCNTHHPPEVPCCTCFNCNCPGHFAKDYRVVPRNVESRNNDPEEPFNQALAINGRQGLGNQGNQERGRAFMLGAEEARQDPNIVTGIEPSDLGFSYDIEIASGQLVEIDKLSNHRAEIIYHEKVVRIPLLDGKVLRVLGEKPEEKVRQLMSGKTKEKKQEEIVVVKDFPEVFLNDLSGLPPVQEIKFWIELVLRAMPVTKSPYRFTPSELEELSSQLKELKDKELNKLTIKNRYPLLRIDDLFDQLQGSQYFSKIDLSRFIEFFSKIAKPLTVLTQKSKTFNWGKEHEDAFQSLKDKLCNAPLLALPDGPEDFVVYCDASRLGLGTDIEEKDEKRSQNDKTKHGMEKTVKDKAKSKPKSQSSQKVNRKVNWSKSKSTPTCCKIAKLAIPQLPKHDSTARMASKETQDK</sequence>
<evidence type="ECO:0000313" key="3">
    <source>
        <dbReference type="EMBL" id="GJS94157.1"/>
    </source>
</evidence>
<dbReference type="Pfam" id="PF17919">
    <property type="entry name" value="RT_RNaseH_2"/>
    <property type="match status" value="1"/>
</dbReference>
<feature type="compositionally biased region" description="Basic and acidic residues" evidence="1">
    <location>
        <begin position="174"/>
        <end position="197"/>
    </location>
</feature>
<dbReference type="InterPro" id="IPR043128">
    <property type="entry name" value="Rev_trsase/Diguanyl_cyclase"/>
</dbReference>
<dbReference type="Proteomes" id="UP001151760">
    <property type="component" value="Unassembled WGS sequence"/>
</dbReference>
<dbReference type="EMBL" id="BQNB010011710">
    <property type="protein sequence ID" value="GJS94157.1"/>
    <property type="molecule type" value="Genomic_DNA"/>
</dbReference>
<reference evidence="3" key="1">
    <citation type="journal article" date="2022" name="Int. J. Mol. Sci.">
        <title>Draft Genome of Tanacetum Coccineum: Genomic Comparison of Closely Related Tanacetum-Family Plants.</title>
        <authorList>
            <person name="Yamashiro T."/>
            <person name="Shiraishi A."/>
            <person name="Nakayama K."/>
            <person name="Satake H."/>
        </authorList>
    </citation>
    <scope>NUCLEOTIDE SEQUENCE</scope>
</reference>
<dbReference type="Gene3D" id="3.30.70.270">
    <property type="match status" value="1"/>
</dbReference>
<protein>
    <submittedName>
        <fullName evidence="3">Reverse transcriptase domain-containing protein</fullName>
    </submittedName>
</protein>
<keyword evidence="4" id="KW-1185">Reference proteome</keyword>
<dbReference type="InterPro" id="IPR041577">
    <property type="entry name" value="RT_RNaseH_2"/>
</dbReference>
<feature type="domain" description="Reverse transcriptase/retrotransposon-derived protein RNase H-like" evidence="2">
    <location>
        <begin position="506"/>
        <end position="557"/>
    </location>
</feature>
<keyword evidence="3" id="KW-0548">Nucleotidyltransferase</keyword>
<comment type="caution">
    <text evidence="3">The sequence shown here is derived from an EMBL/GenBank/DDBJ whole genome shotgun (WGS) entry which is preliminary data.</text>
</comment>
<dbReference type="PANTHER" id="PTHR15503:SF45">
    <property type="entry name" value="RNA-DIRECTED DNA POLYMERASE HOMOLOG"/>
    <property type="match status" value="1"/>
</dbReference>